<evidence type="ECO:0000313" key="2">
    <source>
        <dbReference type="EMBL" id="BCJ65790.1"/>
    </source>
</evidence>
<dbReference type="RefSeq" id="WP_212825470.1">
    <property type="nucleotide sequence ID" value="NZ_AP023359.1"/>
</dbReference>
<evidence type="ECO:0000256" key="1">
    <source>
        <dbReference type="SAM" id="MobiDB-lite"/>
    </source>
</evidence>
<sequence length="58" mass="6355">MNRLRRGLLLVAYGLLVPVGVVVRLLGDPLGVRRPPARTNWRPARSGPATLDGARRLN</sequence>
<evidence type="ECO:0000313" key="3">
    <source>
        <dbReference type="Proteomes" id="UP000680866"/>
    </source>
</evidence>
<reference evidence="2" key="1">
    <citation type="submission" date="2020-08" db="EMBL/GenBank/DDBJ databases">
        <title>Whole genome shotgun sequence of Polymorphospora rubra NBRC 101157.</title>
        <authorList>
            <person name="Komaki H."/>
            <person name="Tamura T."/>
        </authorList>
    </citation>
    <scope>NUCLEOTIDE SEQUENCE</scope>
    <source>
        <strain evidence="2">NBRC 101157</strain>
    </source>
</reference>
<dbReference type="Proteomes" id="UP000680866">
    <property type="component" value="Chromosome"/>
</dbReference>
<dbReference type="KEGG" id="pry:Prubr_28110"/>
<organism evidence="2 3">
    <name type="scientific">Polymorphospora rubra</name>
    <dbReference type="NCBI Taxonomy" id="338584"/>
    <lineage>
        <taxon>Bacteria</taxon>
        <taxon>Bacillati</taxon>
        <taxon>Actinomycetota</taxon>
        <taxon>Actinomycetes</taxon>
        <taxon>Micromonosporales</taxon>
        <taxon>Micromonosporaceae</taxon>
        <taxon>Polymorphospora</taxon>
    </lineage>
</organism>
<gene>
    <name evidence="2" type="ORF">Prubr_28110</name>
</gene>
<dbReference type="AlphaFoldDB" id="A0A810MYX1"/>
<accession>A0A810MYX1</accession>
<proteinExistence type="predicted"/>
<protein>
    <submittedName>
        <fullName evidence="2">Uncharacterized protein</fullName>
    </submittedName>
</protein>
<name>A0A810MYX1_9ACTN</name>
<feature type="region of interest" description="Disordered" evidence="1">
    <location>
        <begin position="36"/>
        <end position="58"/>
    </location>
</feature>
<dbReference type="EMBL" id="AP023359">
    <property type="protein sequence ID" value="BCJ65790.1"/>
    <property type="molecule type" value="Genomic_DNA"/>
</dbReference>
<keyword evidence="3" id="KW-1185">Reference proteome</keyword>